<dbReference type="GO" id="GO:0000127">
    <property type="term" value="C:transcription factor TFIIIC complex"/>
    <property type="evidence" value="ECO:0007669"/>
    <property type="project" value="InterPro"/>
</dbReference>
<dbReference type="GO" id="GO:0006384">
    <property type="term" value="P:transcription initiation at RNA polymerase III promoter"/>
    <property type="evidence" value="ECO:0007669"/>
    <property type="project" value="InterPro"/>
</dbReference>
<dbReference type="Gramene" id="ABO99671">
    <property type="protein sequence ID" value="ABO99671"/>
    <property type="gene ID" value="OSTLU_27322"/>
</dbReference>
<dbReference type="KEGG" id="olu:OSTLU_27322"/>
<proteinExistence type="predicted"/>
<sequence>MSSGVRFVADAATRARALGIGDEATWEHGLSDNARGALEIIGRCGARGITTIELNKACGGKSMDHAVRTLAGAGLVSLKKTNARSGATENVARLRRFARSETSRVDESAAYNEAFTRILDAAPQRTALAKSVRERLHEEFAHSSLLVGKTMKQQTKVFNAVKLQLCRLKYVEPVLGDIGDSLRLLRLYDANDVDENDVDGEENFDDADWTGRGARAAVVAEQTFETQLCQRVRECGSVSQAEILSDYDVAPRVLEKRVLKMCDDDKLFRRVTVQRGKAKVTFFAPNENDVDVGTRDAPATTAKSAALKEDLMIVDDATRRYDILVEELRMKGFLYINRLSTWLAAAEGGLYKAVDKKSINAIVDNVVRNGEGVVREIAWSVTERPPDKILFHIDYPFDPASAEDAAFIEALKDDIQTTEVAHRQRTIKKLGLSEVVRVEPMQALPAPPASAIATRDVVMEDDVDIRSNYRTLHDFHAIGLGYIKSALVRLEALHLYLVANVFERGSEDGAINGDVLDGSMPISIYIKVVNSTESKSIVAQDLEHIKAEGLREKLVKDLPRELRDKVQSTYYMSRLTQRLMTLGLLYEVPQYNEATESIELVLTLRKSARFQTKPADTEDESSWSENFDVTTETGAREYWSALENTFKGKPEMDNAHPAIDFTYPRITSVRAWNRKWALSLDNCIILMDRLREAWDALLHLLLVRAEVSTKDEHLNDGSASENKSLVGAAIESLAESGLPNEDALRVEQLAQDLDLPDDLNHIKQTWRNFCYAKICAAVTDGVVSSDVAARALNMYAHYSRFKVSSRVSQRSIMPPANTARAPTLRLDSLSHIESPSSALAKENIDDSRVAPQELFDDDESDGEFGVTTSRKKFIFGPSEDEFLVFCMIRFIALSGTNALRAEKRDYRASVVYSDPMWRSRYPVVKKRTVVKRWRQLTVGEGEDEGDIKTQRHDAILRIGAEFYERGARARRDSALPHLPSPTPDSSEAIDRWDEIWDCTGKWSEGIAKQVLQATRAVLHDFPVPYPLSRRDVPKSPRHGNRMRQKREEKVRRIRAGRDLTEADDDIILARLAPIAFLRRRAISFQDESDDSDEDDVSDYDDSDVDEEITVPFKDLHDHVVPSPRVDALSYAQTLFDANAPNTVACIAPNGPQVLTLCQALVDNRVAMSTTTDSVGDSLPQAFNGQGAGDSTYFKSPNVAVKAMHSVKIEILDASKASAEVAVETVGTLRLPAKNLKNVESKCLKIVEKAGTAVPSQVIIDELRVAKVAETFGALGAYNVHHALGVLVSSGALRTETHENEIVYSMPSENAMDFADNAAFENCTRAAAAVALNQPGSSETRIVNALGKSYPIHLIARALNHLVDEGVLLERVTEKFFSVVPPVLGGSTMGDEENMAERHFFIADETSPKTTELLIGDSDFLV</sequence>
<dbReference type="STRING" id="436017.A4S720"/>
<evidence type="ECO:0000256" key="1">
    <source>
        <dbReference type="SAM" id="MobiDB-lite"/>
    </source>
</evidence>
<dbReference type="GO" id="GO:0003677">
    <property type="term" value="F:DNA binding"/>
    <property type="evidence" value="ECO:0007669"/>
    <property type="project" value="InterPro"/>
</dbReference>
<gene>
    <name evidence="2" type="ORF">OSTLU_27322</name>
</gene>
<dbReference type="PANTHER" id="PTHR15180:SF1">
    <property type="entry name" value="GENERAL TRANSCRIPTION FACTOR 3C POLYPEPTIDE 1"/>
    <property type="match status" value="1"/>
</dbReference>
<dbReference type="eggNOG" id="KOG0825">
    <property type="taxonomic scope" value="Eukaryota"/>
</dbReference>
<dbReference type="GO" id="GO:0042791">
    <property type="term" value="P:5S class rRNA transcription by RNA polymerase III"/>
    <property type="evidence" value="ECO:0007669"/>
    <property type="project" value="TreeGrafter"/>
</dbReference>
<dbReference type="PANTHER" id="PTHR15180">
    <property type="entry name" value="GENERAL TRANSCRIPTION FACTOR 3C POLYPEPTIDE 1"/>
    <property type="match status" value="1"/>
</dbReference>
<dbReference type="Proteomes" id="UP000001568">
    <property type="component" value="Chromosome 14"/>
</dbReference>
<name>A4S720_OSTLU</name>
<dbReference type="RefSeq" id="XP_001421378.1">
    <property type="nucleotide sequence ID" value="XM_001421341.1"/>
</dbReference>
<dbReference type="InterPro" id="IPR044210">
    <property type="entry name" value="Tfc3-like"/>
</dbReference>
<reference evidence="2 3" key="1">
    <citation type="journal article" date="2007" name="Proc. Natl. Acad. Sci. U.S.A.">
        <title>The tiny eukaryote Ostreococcus provides genomic insights into the paradox of plankton speciation.</title>
        <authorList>
            <person name="Palenik B."/>
            <person name="Grimwood J."/>
            <person name="Aerts A."/>
            <person name="Rouze P."/>
            <person name="Salamov A."/>
            <person name="Putnam N."/>
            <person name="Dupont C."/>
            <person name="Jorgensen R."/>
            <person name="Derelle E."/>
            <person name="Rombauts S."/>
            <person name="Zhou K."/>
            <person name="Otillar R."/>
            <person name="Merchant S.S."/>
            <person name="Podell S."/>
            <person name="Gaasterland T."/>
            <person name="Napoli C."/>
            <person name="Gendler K."/>
            <person name="Manuell A."/>
            <person name="Tai V."/>
            <person name="Vallon O."/>
            <person name="Piganeau G."/>
            <person name="Jancek S."/>
            <person name="Heijde M."/>
            <person name="Jabbari K."/>
            <person name="Bowler C."/>
            <person name="Lohr M."/>
            <person name="Robbens S."/>
            <person name="Werner G."/>
            <person name="Dubchak I."/>
            <person name="Pazour G.J."/>
            <person name="Ren Q."/>
            <person name="Paulsen I."/>
            <person name="Delwiche C."/>
            <person name="Schmutz J."/>
            <person name="Rokhsar D."/>
            <person name="Van de Peer Y."/>
            <person name="Moreau H."/>
            <person name="Grigoriev I.V."/>
        </authorList>
    </citation>
    <scope>NUCLEOTIDE SEQUENCE [LARGE SCALE GENOMIC DNA]</scope>
    <source>
        <strain evidence="2 3">CCE9901</strain>
    </source>
</reference>
<dbReference type="GeneID" id="5005525"/>
<evidence type="ECO:0008006" key="4">
    <source>
        <dbReference type="Google" id="ProtNLM"/>
    </source>
</evidence>
<protein>
    <recommendedName>
        <fullName evidence="4">B-block binding subunit of TFIIIC domain-containing protein</fullName>
    </recommendedName>
</protein>
<organism evidence="2 3">
    <name type="scientific">Ostreococcus lucimarinus (strain CCE9901)</name>
    <dbReference type="NCBI Taxonomy" id="436017"/>
    <lineage>
        <taxon>Eukaryota</taxon>
        <taxon>Viridiplantae</taxon>
        <taxon>Chlorophyta</taxon>
        <taxon>Mamiellophyceae</taxon>
        <taxon>Mamiellales</taxon>
        <taxon>Bathycoccaceae</taxon>
        <taxon>Ostreococcus</taxon>
    </lineage>
</organism>
<evidence type="ECO:0000313" key="2">
    <source>
        <dbReference type="EMBL" id="ABO99671.1"/>
    </source>
</evidence>
<dbReference type="HOGENOM" id="CLU_253087_0_0_1"/>
<dbReference type="OrthoDB" id="10446755at2759"/>
<feature type="region of interest" description="Disordered" evidence="1">
    <location>
        <begin position="1028"/>
        <end position="1050"/>
    </location>
</feature>
<evidence type="ECO:0000313" key="3">
    <source>
        <dbReference type="Proteomes" id="UP000001568"/>
    </source>
</evidence>
<dbReference type="OMA" id="FCMIRFI"/>
<feature type="compositionally biased region" description="Basic residues" evidence="1">
    <location>
        <begin position="1035"/>
        <end position="1044"/>
    </location>
</feature>
<accession>A4S720</accession>
<dbReference type="EMBL" id="CP000594">
    <property type="protein sequence ID" value="ABO99671.1"/>
    <property type="molecule type" value="Genomic_DNA"/>
</dbReference>
<keyword evidence="3" id="KW-1185">Reference proteome</keyword>